<dbReference type="Proteomes" id="UP001596022">
    <property type="component" value="Unassembled WGS sequence"/>
</dbReference>
<evidence type="ECO:0000259" key="1">
    <source>
        <dbReference type="Pfam" id="PF02625"/>
    </source>
</evidence>
<dbReference type="Gene3D" id="3.40.50.720">
    <property type="entry name" value="NAD(P)-binding Rossmann-like Domain"/>
    <property type="match status" value="1"/>
</dbReference>
<accession>A0ABV9GTI9</accession>
<comment type="caution">
    <text evidence="3">The sequence shown here is derived from an EMBL/GenBank/DDBJ whole genome shotgun (WGS) entry which is preliminary data.</text>
</comment>
<name>A0ABV9GTI9_9BACL</name>
<gene>
    <name evidence="3" type="ORF">ACFO4N_14750</name>
</gene>
<evidence type="ECO:0000259" key="2">
    <source>
        <dbReference type="Pfam" id="PF13478"/>
    </source>
</evidence>
<dbReference type="InterPro" id="IPR052698">
    <property type="entry name" value="MoCofactor_Util/Proc"/>
</dbReference>
<dbReference type="EMBL" id="JBHSFW010000014">
    <property type="protein sequence ID" value="MFC4619970.1"/>
    <property type="molecule type" value="Genomic_DNA"/>
</dbReference>
<dbReference type="Pfam" id="PF02625">
    <property type="entry name" value="XdhC_CoxI"/>
    <property type="match status" value="1"/>
</dbReference>
<dbReference type="InterPro" id="IPR027051">
    <property type="entry name" value="XdhC_Rossmann_dom"/>
</dbReference>
<organism evidence="3 4">
    <name type="scientific">Camelliibacillus cellulosilyticus</name>
    <dbReference type="NCBI Taxonomy" id="2174486"/>
    <lineage>
        <taxon>Bacteria</taxon>
        <taxon>Bacillati</taxon>
        <taxon>Bacillota</taxon>
        <taxon>Bacilli</taxon>
        <taxon>Bacillales</taxon>
        <taxon>Sporolactobacillaceae</taxon>
        <taxon>Camelliibacillus</taxon>
    </lineage>
</organism>
<dbReference type="RefSeq" id="WP_376847059.1">
    <property type="nucleotide sequence ID" value="NZ_JBHSFW010000014.1"/>
</dbReference>
<reference evidence="4" key="1">
    <citation type="journal article" date="2019" name="Int. J. Syst. Evol. Microbiol.">
        <title>The Global Catalogue of Microorganisms (GCM) 10K type strain sequencing project: providing services to taxonomists for standard genome sequencing and annotation.</title>
        <authorList>
            <consortium name="The Broad Institute Genomics Platform"/>
            <consortium name="The Broad Institute Genome Sequencing Center for Infectious Disease"/>
            <person name="Wu L."/>
            <person name="Ma J."/>
        </authorList>
    </citation>
    <scope>NUCLEOTIDE SEQUENCE [LARGE SCALE GENOMIC DNA]</scope>
    <source>
        <strain evidence="4">CGMCC 1.16306</strain>
    </source>
</reference>
<dbReference type="PANTHER" id="PTHR30388:SF6">
    <property type="entry name" value="XANTHINE DEHYDROGENASE SUBUNIT A-RELATED"/>
    <property type="match status" value="1"/>
</dbReference>
<dbReference type="Pfam" id="PF13478">
    <property type="entry name" value="XdhC_C"/>
    <property type="match status" value="1"/>
</dbReference>
<feature type="domain" description="XdhC- CoxI" evidence="1">
    <location>
        <begin position="19"/>
        <end position="64"/>
    </location>
</feature>
<proteinExistence type="predicted"/>
<evidence type="ECO:0000313" key="4">
    <source>
        <dbReference type="Proteomes" id="UP001596022"/>
    </source>
</evidence>
<evidence type="ECO:0000313" key="3">
    <source>
        <dbReference type="EMBL" id="MFC4619970.1"/>
    </source>
</evidence>
<feature type="domain" description="XdhC Rossmann" evidence="2">
    <location>
        <begin position="175"/>
        <end position="310"/>
    </location>
</feature>
<dbReference type="InterPro" id="IPR003777">
    <property type="entry name" value="XdhC_CoxI"/>
</dbReference>
<dbReference type="PANTHER" id="PTHR30388">
    <property type="entry name" value="ALDEHYDE OXIDOREDUCTASE MOLYBDENUM COFACTOR ASSEMBLY PROTEIN"/>
    <property type="match status" value="1"/>
</dbReference>
<keyword evidence="4" id="KW-1185">Reference proteome</keyword>
<sequence length="324" mass="34907">MDDFYRQLEIIEATPLNGTLAIITRVEGSAYRKEGASMVILEDGITVGVLSGGCLEADLIARVENGLPPIEPYVGHAFTYDLSAEDDLSWGKGAGCNGVVHVVLEPLTPSLRRALLRLKSCLDRGLSTVGTICVDSSGQVIGHTFLADDGTTFGSGRPDPLADVFTFRYEPRSRLVIFGAGPDVKPLTELAARSGFTVALADGQAARCNKDRFPHVRDFYVGKPEDLLETIAISELDALVIMTHDFQVDKILLKGLQKKRCMYLGVLGPRQRTTRLLDGAPIPDDVHSPVGLAIGAEGPEEIAVSIMADIIKTKHEANKSSHLS</sequence>
<protein>
    <submittedName>
        <fullName evidence="3">XdhC family protein</fullName>
    </submittedName>
</protein>